<keyword evidence="4" id="KW-1185">Reference proteome</keyword>
<feature type="region of interest" description="Disordered" evidence="1">
    <location>
        <begin position="131"/>
        <end position="150"/>
    </location>
</feature>
<proteinExistence type="predicted"/>
<dbReference type="GeneID" id="28838555"/>
<evidence type="ECO:0000259" key="2">
    <source>
        <dbReference type="SMART" id="SM00974"/>
    </source>
</evidence>
<dbReference type="Pfam" id="PF10544">
    <property type="entry name" value="T5orf172"/>
    <property type="match status" value="1"/>
</dbReference>
<accession>A0A1B8GIA0</accession>
<dbReference type="Proteomes" id="UP000091956">
    <property type="component" value="Unassembled WGS sequence"/>
</dbReference>
<protein>
    <recommendedName>
        <fullName evidence="2">Bacteriophage T5 Orf172 DNA-binding domain-containing protein</fullName>
    </recommendedName>
</protein>
<evidence type="ECO:0000313" key="4">
    <source>
        <dbReference type="Proteomes" id="UP000091956"/>
    </source>
</evidence>
<dbReference type="PANTHER" id="PTHR28094">
    <property type="entry name" value="MEIOTICALLY UP-REGULATED GENE 113 PROTEIN"/>
    <property type="match status" value="1"/>
</dbReference>
<dbReference type="EMBL" id="KV460235">
    <property type="protein sequence ID" value="OBT95538.1"/>
    <property type="molecule type" value="Genomic_DNA"/>
</dbReference>
<feature type="region of interest" description="Disordered" evidence="1">
    <location>
        <begin position="1"/>
        <end position="23"/>
    </location>
</feature>
<dbReference type="SMART" id="SM00974">
    <property type="entry name" value="T5orf172"/>
    <property type="match status" value="1"/>
</dbReference>
<organism evidence="3 4">
    <name type="scientific">Pseudogymnoascus verrucosus</name>
    <dbReference type="NCBI Taxonomy" id="342668"/>
    <lineage>
        <taxon>Eukaryota</taxon>
        <taxon>Fungi</taxon>
        <taxon>Dikarya</taxon>
        <taxon>Ascomycota</taxon>
        <taxon>Pezizomycotina</taxon>
        <taxon>Leotiomycetes</taxon>
        <taxon>Thelebolales</taxon>
        <taxon>Thelebolaceae</taxon>
        <taxon>Pseudogymnoascus</taxon>
    </lineage>
</organism>
<dbReference type="RefSeq" id="XP_018129271.1">
    <property type="nucleotide sequence ID" value="XM_018274635.2"/>
</dbReference>
<feature type="domain" description="Bacteriophage T5 Orf172 DNA-binding" evidence="2">
    <location>
        <begin position="326"/>
        <end position="426"/>
    </location>
</feature>
<dbReference type="PANTHER" id="PTHR28094:SF2">
    <property type="entry name" value="BACTERIOPHAGE T5 ORF172 DNA-BINDING DOMAIN-CONTAINING PROTEIN"/>
    <property type="match status" value="1"/>
</dbReference>
<evidence type="ECO:0000313" key="3">
    <source>
        <dbReference type="EMBL" id="OBT95538.1"/>
    </source>
</evidence>
<dbReference type="OrthoDB" id="2417614at2759"/>
<dbReference type="InterPro" id="IPR053006">
    <property type="entry name" value="Meiosis_regulatory"/>
</dbReference>
<name>A0A1B8GIA0_9PEZI</name>
<gene>
    <name evidence="3" type="ORF">VE01_05169</name>
</gene>
<sequence length="442" mass="49188">MPFIPHTPESLIPRSDSRDPTATCRGLTSSGRLCRRAIATSSPPATVRLSLQSPIKDILPSDAFCWQHKDQATSAQALPPSGVQNSTIRERTSVDTLVDRLGLLEIKPEKTAGKQRRRSSQPRPILYASGTHYSEKQQHMNPSKAPRIPPRKQHNVTLLCCVGVADEDPVVARPAQTRNHTSHNSRNRPSNFQPMIQSPQLSQPSKQVRPPRPSTGSREKPINIDPQRPQPARGPSSHTQQLLSLIPKTTSPQITSLLLAELSKTPSQLDDEGYIYIFWLTSTSHPQTPPSEAASSLLDSPPRPLPGKRRTSESLQTFSSSTDRGARKTILLKIGRASNVQRRLNEWSRQCGYNLSLVRYYPYQPSSPGLGVGTPKKVPYAHRVERLIHIELNGIRARGGGGCESCGREHREWFEVEATREGVRSVDEVVRRWVDWGLRGTT</sequence>
<evidence type="ECO:0000256" key="1">
    <source>
        <dbReference type="SAM" id="MobiDB-lite"/>
    </source>
</evidence>
<feature type="region of interest" description="Disordered" evidence="1">
    <location>
        <begin position="172"/>
        <end position="241"/>
    </location>
</feature>
<dbReference type="AlphaFoldDB" id="A0A1B8GIA0"/>
<reference evidence="4" key="2">
    <citation type="journal article" date="2018" name="Nat. Commun.">
        <title>Extreme sensitivity to ultraviolet light in the fungal pathogen causing white-nose syndrome of bats.</title>
        <authorList>
            <person name="Palmer J.M."/>
            <person name="Drees K.P."/>
            <person name="Foster J.T."/>
            <person name="Lindner D.L."/>
        </authorList>
    </citation>
    <scope>NUCLEOTIDE SEQUENCE [LARGE SCALE GENOMIC DNA]</scope>
    <source>
        <strain evidence="4">UAMH 10579</strain>
    </source>
</reference>
<feature type="compositionally biased region" description="Polar residues" evidence="1">
    <location>
        <begin position="187"/>
        <end position="206"/>
    </location>
</feature>
<feature type="compositionally biased region" description="Polar residues" evidence="1">
    <location>
        <begin position="313"/>
        <end position="322"/>
    </location>
</feature>
<dbReference type="InterPro" id="IPR018306">
    <property type="entry name" value="Phage_T5_Orf172_DNA-bd"/>
</dbReference>
<reference evidence="3 4" key="1">
    <citation type="submission" date="2016-03" db="EMBL/GenBank/DDBJ databases">
        <title>Comparative genomics of Pseudogymnoascus destructans, the fungus causing white-nose syndrome of bats.</title>
        <authorList>
            <person name="Palmer J.M."/>
            <person name="Drees K.P."/>
            <person name="Foster J.T."/>
            <person name="Lindner D.L."/>
        </authorList>
    </citation>
    <scope>NUCLEOTIDE SEQUENCE [LARGE SCALE GENOMIC DNA]</scope>
    <source>
        <strain evidence="3 4">UAMH 10579</strain>
    </source>
</reference>
<dbReference type="STRING" id="342668.A0A1B8GIA0"/>
<feature type="region of interest" description="Disordered" evidence="1">
    <location>
        <begin position="288"/>
        <end position="322"/>
    </location>
</feature>